<feature type="region of interest" description="Disordered" evidence="1">
    <location>
        <begin position="186"/>
        <end position="205"/>
    </location>
</feature>
<evidence type="ECO:0000256" key="2">
    <source>
        <dbReference type="SAM" id="Phobius"/>
    </source>
</evidence>
<gene>
    <name evidence="3" type="ORF">LEP1GSC062_3234</name>
</gene>
<keyword evidence="2" id="KW-1133">Transmembrane helix</keyword>
<keyword evidence="2" id="KW-0812">Transmembrane</keyword>
<keyword evidence="2" id="KW-0472">Membrane</keyword>
<organism evidence="3 4">
    <name type="scientific">Leptospira alexanderi serovar Manhao 3 str. L 60</name>
    <dbReference type="NCBI Taxonomy" id="1049759"/>
    <lineage>
        <taxon>Bacteria</taxon>
        <taxon>Pseudomonadati</taxon>
        <taxon>Spirochaetota</taxon>
        <taxon>Spirochaetia</taxon>
        <taxon>Leptospirales</taxon>
        <taxon>Leptospiraceae</taxon>
        <taxon>Leptospira</taxon>
    </lineage>
</organism>
<name>V6HVK2_9LEPT</name>
<dbReference type="RefSeq" id="WP_020984617.1">
    <property type="nucleotide sequence ID" value="NZ_AHMT02000044.1"/>
</dbReference>
<comment type="caution">
    <text evidence="3">The sequence shown here is derived from an EMBL/GenBank/DDBJ whole genome shotgun (WGS) entry which is preliminary data.</text>
</comment>
<proteinExistence type="predicted"/>
<evidence type="ECO:0000313" key="4">
    <source>
        <dbReference type="Proteomes" id="UP000018747"/>
    </source>
</evidence>
<evidence type="ECO:0000256" key="1">
    <source>
        <dbReference type="SAM" id="MobiDB-lite"/>
    </source>
</evidence>
<dbReference type="AlphaFoldDB" id="V6HVK2"/>
<dbReference type="Proteomes" id="UP000018747">
    <property type="component" value="Unassembled WGS sequence"/>
</dbReference>
<dbReference type="EMBL" id="AHMT02000044">
    <property type="protein sequence ID" value="EQA61840.1"/>
    <property type="molecule type" value="Genomic_DNA"/>
</dbReference>
<protein>
    <submittedName>
        <fullName evidence="3">Uncharacterized protein</fullName>
    </submittedName>
</protein>
<feature type="transmembrane region" description="Helical" evidence="2">
    <location>
        <begin position="74"/>
        <end position="92"/>
    </location>
</feature>
<accession>V6HVK2</accession>
<evidence type="ECO:0000313" key="3">
    <source>
        <dbReference type="EMBL" id="EQA61840.1"/>
    </source>
</evidence>
<reference evidence="3" key="1">
    <citation type="submission" date="2013-05" db="EMBL/GenBank/DDBJ databases">
        <authorList>
            <person name="Harkins D.M."/>
            <person name="Durkin A.S."/>
            <person name="Brinkac L.M."/>
            <person name="Haft D.H."/>
            <person name="Selengut J.D."/>
            <person name="Sanka R."/>
            <person name="DePew J."/>
            <person name="Purushe J."/>
            <person name="Hartskeerl R.A."/>
            <person name="Ahmed A."/>
            <person name="van der Linden H."/>
            <person name="Goris M.G.A."/>
            <person name="Vinetz J.M."/>
            <person name="Sutton G.G."/>
            <person name="Nierman W.C."/>
            <person name="Fouts D.E."/>
        </authorList>
    </citation>
    <scope>NUCLEOTIDE SEQUENCE [LARGE SCALE GENOMIC DNA]</scope>
    <source>
        <strain evidence="3">L 60</strain>
    </source>
</reference>
<keyword evidence="4" id="KW-1185">Reference proteome</keyword>
<feature type="transmembrane region" description="Helical" evidence="2">
    <location>
        <begin position="20"/>
        <end position="41"/>
    </location>
</feature>
<sequence>MAKKKTSFIDTLKEGFNGDTLIGAGITVTAMALSYLGQNFVPESMDTKKKARPIFIPLLVALISVFLPKKEFKIHGIIGAAVMLMFGILRALDEEKAKDKRITGKMFGLDTLGGDPNEKRIEFNNLNEVGQFIQATQSQVNGSDGTVYDFVPLLNQTVQGDENGLYGDDGLYGDENGLYGDDDLSGDEGGLYGDEPQREYAGGMI</sequence>